<feature type="chain" id="PRO_5002434610" description="Secreted protein" evidence="1">
    <location>
        <begin position="27"/>
        <end position="110"/>
    </location>
</feature>
<protein>
    <recommendedName>
        <fullName evidence="3">Secreted protein</fullName>
    </recommendedName>
</protein>
<feature type="signal peptide" evidence="1">
    <location>
        <begin position="1"/>
        <end position="26"/>
    </location>
</feature>
<dbReference type="AlphaFoldDB" id="A0A0E9WWA7"/>
<sequence>MHKVQSCVSKHIFILFLCLCSFQCHWSCFDKHCIFHFKCTLYLCFLSWIYQNTKGLKQATCGKKKNYVSQKPPATCSTCIHVCVLVVLSSRKAIIVLDMVPYSLNFQFYA</sequence>
<accession>A0A0E9WWA7</accession>
<organism evidence="2">
    <name type="scientific">Anguilla anguilla</name>
    <name type="common">European freshwater eel</name>
    <name type="synonym">Muraena anguilla</name>
    <dbReference type="NCBI Taxonomy" id="7936"/>
    <lineage>
        <taxon>Eukaryota</taxon>
        <taxon>Metazoa</taxon>
        <taxon>Chordata</taxon>
        <taxon>Craniata</taxon>
        <taxon>Vertebrata</taxon>
        <taxon>Euteleostomi</taxon>
        <taxon>Actinopterygii</taxon>
        <taxon>Neopterygii</taxon>
        <taxon>Teleostei</taxon>
        <taxon>Anguilliformes</taxon>
        <taxon>Anguillidae</taxon>
        <taxon>Anguilla</taxon>
    </lineage>
</organism>
<proteinExistence type="predicted"/>
<evidence type="ECO:0000256" key="1">
    <source>
        <dbReference type="SAM" id="SignalP"/>
    </source>
</evidence>
<reference evidence="2" key="1">
    <citation type="submission" date="2014-11" db="EMBL/GenBank/DDBJ databases">
        <authorList>
            <person name="Amaro Gonzalez C."/>
        </authorList>
    </citation>
    <scope>NUCLEOTIDE SEQUENCE</scope>
</reference>
<dbReference type="EMBL" id="GBXM01014854">
    <property type="protein sequence ID" value="JAH93723.1"/>
    <property type="molecule type" value="Transcribed_RNA"/>
</dbReference>
<evidence type="ECO:0008006" key="3">
    <source>
        <dbReference type="Google" id="ProtNLM"/>
    </source>
</evidence>
<evidence type="ECO:0000313" key="2">
    <source>
        <dbReference type="EMBL" id="JAH93723.1"/>
    </source>
</evidence>
<reference evidence="2" key="2">
    <citation type="journal article" date="2015" name="Fish Shellfish Immunol.">
        <title>Early steps in the European eel (Anguilla anguilla)-Vibrio vulnificus interaction in the gills: Role of the RtxA13 toxin.</title>
        <authorList>
            <person name="Callol A."/>
            <person name="Pajuelo D."/>
            <person name="Ebbesson L."/>
            <person name="Teles M."/>
            <person name="MacKenzie S."/>
            <person name="Amaro C."/>
        </authorList>
    </citation>
    <scope>NUCLEOTIDE SEQUENCE</scope>
</reference>
<name>A0A0E9WWA7_ANGAN</name>
<keyword evidence="1" id="KW-0732">Signal</keyword>